<feature type="domain" description="Chitin-binding type-2" evidence="2">
    <location>
        <begin position="39"/>
        <end position="96"/>
    </location>
</feature>
<dbReference type="InterPro" id="IPR036508">
    <property type="entry name" value="Chitin-bd_dom_sf"/>
</dbReference>
<evidence type="ECO:0000259" key="2">
    <source>
        <dbReference type="PROSITE" id="PS50940"/>
    </source>
</evidence>
<dbReference type="GO" id="GO:0005576">
    <property type="term" value="C:extracellular region"/>
    <property type="evidence" value="ECO:0007669"/>
    <property type="project" value="InterPro"/>
</dbReference>
<feature type="signal peptide" evidence="1">
    <location>
        <begin position="1"/>
        <end position="16"/>
    </location>
</feature>
<gene>
    <name evidence="3" type="ORF">SNE40_015882</name>
</gene>
<dbReference type="Pfam" id="PF01607">
    <property type="entry name" value="CBM_14"/>
    <property type="match status" value="2"/>
</dbReference>
<protein>
    <recommendedName>
        <fullName evidence="2">Chitin-binding type-2 domain-containing protein</fullName>
    </recommendedName>
</protein>
<dbReference type="EMBL" id="JAZGQO010000011">
    <property type="protein sequence ID" value="KAK6172156.1"/>
    <property type="molecule type" value="Genomic_DNA"/>
</dbReference>
<reference evidence="3 4" key="1">
    <citation type="submission" date="2024-01" db="EMBL/GenBank/DDBJ databases">
        <title>The genome of the rayed Mediterranean limpet Patella caerulea (Linnaeus, 1758).</title>
        <authorList>
            <person name="Anh-Thu Weber A."/>
            <person name="Halstead-Nussloch G."/>
        </authorList>
    </citation>
    <scope>NUCLEOTIDE SEQUENCE [LARGE SCALE GENOMIC DNA]</scope>
    <source>
        <strain evidence="3">AATW-2023a</strain>
        <tissue evidence="3">Whole specimen</tissue>
    </source>
</reference>
<dbReference type="SUPFAM" id="SSF57625">
    <property type="entry name" value="Invertebrate chitin-binding proteins"/>
    <property type="match status" value="2"/>
</dbReference>
<feature type="chain" id="PRO_5042912523" description="Chitin-binding type-2 domain-containing protein" evidence="1">
    <location>
        <begin position="17"/>
        <end position="158"/>
    </location>
</feature>
<feature type="domain" description="Chitin-binding type-2" evidence="2">
    <location>
        <begin position="101"/>
        <end position="157"/>
    </location>
</feature>
<dbReference type="Gene3D" id="2.170.140.10">
    <property type="entry name" value="Chitin binding domain"/>
    <property type="match status" value="1"/>
</dbReference>
<keyword evidence="4" id="KW-1185">Reference proteome</keyword>
<dbReference type="GO" id="GO:0008061">
    <property type="term" value="F:chitin binding"/>
    <property type="evidence" value="ECO:0007669"/>
    <property type="project" value="InterPro"/>
</dbReference>
<dbReference type="AlphaFoldDB" id="A0AAN8J7S7"/>
<keyword evidence="1" id="KW-0732">Signal</keyword>
<accession>A0AAN8J7S7</accession>
<organism evidence="3 4">
    <name type="scientific">Patella caerulea</name>
    <name type="common">Rayed Mediterranean limpet</name>
    <dbReference type="NCBI Taxonomy" id="87958"/>
    <lineage>
        <taxon>Eukaryota</taxon>
        <taxon>Metazoa</taxon>
        <taxon>Spiralia</taxon>
        <taxon>Lophotrochozoa</taxon>
        <taxon>Mollusca</taxon>
        <taxon>Gastropoda</taxon>
        <taxon>Patellogastropoda</taxon>
        <taxon>Patelloidea</taxon>
        <taxon>Patellidae</taxon>
        <taxon>Patella</taxon>
    </lineage>
</organism>
<proteinExistence type="predicted"/>
<dbReference type="InterPro" id="IPR002557">
    <property type="entry name" value="Chitin-bd_dom"/>
</dbReference>
<dbReference type="PROSITE" id="PS50940">
    <property type="entry name" value="CHIT_BIND_II"/>
    <property type="match status" value="2"/>
</dbReference>
<comment type="caution">
    <text evidence="3">The sequence shown here is derived from an EMBL/GenBank/DDBJ whole genome shotgun (WGS) entry which is preliminary data.</text>
</comment>
<evidence type="ECO:0000313" key="3">
    <source>
        <dbReference type="EMBL" id="KAK6172156.1"/>
    </source>
</evidence>
<dbReference type="Proteomes" id="UP001347796">
    <property type="component" value="Unassembled WGS sequence"/>
</dbReference>
<evidence type="ECO:0000256" key="1">
    <source>
        <dbReference type="SAM" id="SignalP"/>
    </source>
</evidence>
<name>A0AAN8J7S7_PATCE</name>
<dbReference type="Gene3D" id="3.20.20.80">
    <property type="entry name" value="Glycosidases"/>
    <property type="match status" value="1"/>
</dbReference>
<sequence>MRSIYGLFPVLAFVCATSIFKNKDVLTTPTKWGTGPACIVGCSGRPDGVYQSCDSCQTFIRCISGRFYENETCGEQLVWDDNVKGCVYSPSGTCWTNGPCTYNCSNKRDGNYQSCKSCDVYVTCVNGILYADQPCMDGKVWDESIRECDLASSTCIQD</sequence>
<evidence type="ECO:0000313" key="4">
    <source>
        <dbReference type="Proteomes" id="UP001347796"/>
    </source>
</evidence>